<evidence type="ECO:0000313" key="4">
    <source>
        <dbReference type="Proteomes" id="UP000594001"/>
    </source>
</evidence>
<sequence length="333" mass="38125">MLKDSLVQTIKENGSISFYTYMKLCQEHPTYGYYSSKPSDEILGTTGDFITSPEISSLFGEMIAFWVVSQWERLGKPTVLNILELGAGRGVLMQDILVTLSKLTSFTATCNVHILEINPSFCEVQTEKIKGLCALQHHASLDFLKEIQEPVLMIANEFFDALPVQQYFKKDDRWYETYVGINDSTELQFETVPYEGIPQHTEIQPDTIAVLDRIYSHIQHHDGAALIIDYGYWDGDGDTVQALYRHQPVGVLEYPGDADISVHVNFQSMARQADRYGLQHTYQTQRQFLLDFGIVLRAQQLYQQSNQSVLRCVHRLIDPAEMGHLFKVLQIWM</sequence>
<gene>
    <name evidence="3" type="ORF">CPBP_00351</name>
</gene>
<dbReference type="GO" id="GO:0035243">
    <property type="term" value="F:protein-arginine omega-N symmetric methyltransferase activity"/>
    <property type="evidence" value="ECO:0007669"/>
    <property type="project" value="TreeGrafter"/>
</dbReference>
<accession>A0A7L9RSJ8</accession>
<reference evidence="3 4" key="1">
    <citation type="submission" date="2020-06" db="EMBL/GenBank/DDBJ databases">
        <title>The endosymbiont of the kinetoplastid Bodo saltans is a Paracaedibacter-like alpha-proteobacterium possessing a putative toxin-antitoxin system.</title>
        <authorList>
            <person name="Midha S."/>
            <person name="Rigden D.J."/>
            <person name="Siozios S."/>
            <person name="Hurst G.D.D."/>
            <person name="Jackson A.P."/>
        </authorList>
    </citation>
    <scope>NUCLEOTIDE SEQUENCE [LARGE SCALE GENOMIC DNA]</scope>
    <source>
        <strain evidence="3">Lake Konstanz</strain>
    </source>
</reference>
<evidence type="ECO:0000256" key="1">
    <source>
        <dbReference type="ARBA" id="ARBA00022603"/>
    </source>
</evidence>
<dbReference type="KEGG" id="pbal:CPBP_00351"/>
<organism evidence="3 4">
    <name type="scientific">Candidatus Bodocaedibacter vickermanii</name>
    <dbReference type="NCBI Taxonomy" id="2741701"/>
    <lineage>
        <taxon>Bacteria</taxon>
        <taxon>Pseudomonadati</taxon>
        <taxon>Pseudomonadota</taxon>
        <taxon>Alphaproteobacteria</taxon>
        <taxon>Holosporales</taxon>
        <taxon>Candidatus Paracaedibacteraceae</taxon>
        <taxon>Candidatus Bodocaedibacter</taxon>
    </lineage>
</organism>
<dbReference type="RefSeq" id="WP_350332337.1">
    <property type="nucleotide sequence ID" value="NZ_CP054719.1"/>
</dbReference>
<dbReference type="PANTHER" id="PTHR12049:SF7">
    <property type="entry name" value="PROTEIN ARGININE METHYLTRANSFERASE NDUFAF7, MITOCHONDRIAL"/>
    <property type="match status" value="1"/>
</dbReference>
<evidence type="ECO:0000256" key="2">
    <source>
        <dbReference type="ARBA" id="ARBA00022679"/>
    </source>
</evidence>
<dbReference type="PANTHER" id="PTHR12049">
    <property type="entry name" value="PROTEIN ARGININE METHYLTRANSFERASE NDUFAF7, MITOCHONDRIAL"/>
    <property type="match status" value="1"/>
</dbReference>
<dbReference type="InterPro" id="IPR038375">
    <property type="entry name" value="NDUFAF7_sf"/>
</dbReference>
<protein>
    <submittedName>
        <fullName evidence="3">Methyltransferase, possible toxin</fullName>
    </submittedName>
</protein>
<proteinExistence type="predicted"/>
<dbReference type="Pfam" id="PF02636">
    <property type="entry name" value="Methyltransf_28"/>
    <property type="match status" value="1"/>
</dbReference>
<dbReference type="Gene3D" id="3.40.50.12710">
    <property type="match status" value="1"/>
</dbReference>
<dbReference type="InterPro" id="IPR003788">
    <property type="entry name" value="NDUFAF7"/>
</dbReference>
<dbReference type="Proteomes" id="UP000594001">
    <property type="component" value="Chromosome"/>
</dbReference>
<dbReference type="AlphaFoldDB" id="A0A7L9RSJ8"/>
<keyword evidence="1 3" id="KW-0489">Methyltransferase</keyword>
<name>A0A7L9RSJ8_9PROT</name>
<dbReference type="SUPFAM" id="SSF53335">
    <property type="entry name" value="S-adenosyl-L-methionine-dependent methyltransferases"/>
    <property type="match status" value="1"/>
</dbReference>
<keyword evidence="2 3" id="KW-0808">Transferase</keyword>
<evidence type="ECO:0000313" key="3">
    <source>
        <dbReference type="EMBL" id="QOL19587.1"/>
    </source>
</evidence>
<keyword evidence="4" id="KW-1185">Reference proteome</keyword>
<dbReference type="InterPro" id="IPR029063">
    <property type="entry name" value="SAM-dependent_MTases_sf"/>
</dbReference>
<dbReference type="GO" id="GO:0032259">
    <property type="term" value="P:methylation"/>
    <property type="evidence" value="ECO:0007669"/>
    <property type="project" value="UniProtKB-KW"/>
</dbReference>
<dbReference type="EMBL" id="CP054719">
    <property type="protein sequence ID" value="QOL19587.1"/>
    <property type="molecule type" value="Genomic_DNA"/>
</dbReference>